<proteinExistence type="predicted"/>
<dbReference type="WBParaSite" id="HCON_00022970-00001">
    <property type="protein sequence ID" value="HCON_00022970-00001"/>
    <property type="gene ID" value="HCON_00022970"/>
</dbReference>
<sequence length="249" mass="28199">MFPTMYHNNNFCYTEASLTPYYVYSSFTQMYHVNGSSNAPTEQCYSSYDHQQPVQYPVANQAGFPTLPLEAQVVFPIQDTQPYGFASDAAESLYIADGSEYANNLMESQYSDSNLYTTNDTTLLSNIGDITIPYMEDEDFYPGILAPSHQKGREPVLLYRIPKTDLCYVYILFTGTNGEKTTYICKECCLLNKFVPSEVTNLCYFVEDPIRAGHICYPQRFRKEMEARKAVMAPYRSGGDDSGLGDSFN</sequence>
<name>A0A7I4XY05_HAECO</name>
<dbReference type="Proteomes" id="UP000025227">
    <property type="component" value="Unplaced"/>
</dbReference>
<accession>A0A7I4XY05</accession>
<keyword evidence="1" id="KW-1185">Reference proteome</keyword>
<dbReference type="OrthoDB" id="5801637at2759"/>
<dbReference type="AlphaFoldDB" id="A0A7I4XY05"/>
<organism evidence="1 2">
    <name type="scientific">Haemonchus contortus</name>
    <name type="common">Barber pole worm</name>
    <dbReference type="NCBI Taxonomy" id="6289"/>
    <lineage>
        <taxon>Eukaryota</taxon>
        <taxon>Metazoa</taxon>
        <taxon>Ecdysozoa</taxon>
        <taxon>Nematoda</taxon>
        <taxon>Chromadorea</taxon>
        <taxon>Rhabditida</taxon>
        <taxon>Rhabditina</taxon>
        <taxon>Rhabditomorpha</taxon>
        <taxon>Strongyloidea</taxon>
        <taxon>Trichostrongylidae</taxon>
        <taxon>Haemonchus</taxon>
    </lineage>
</organism>
<dbReference type="OMA" id="TDLCYVY"/>
<reference evidence="2" key="1">
    <citation type="submission" date="2020-12" db="UniProtKB">
        <authorList>
            <consortium name="WormBaseParasite"/>
        </authorList>
    </citation>
    <scope>IDENTIFICATION</scope>
    <source>
        <strain evidence="2">MHco3</strain>
    </source>
</reference>
<protein>
    <submittedName>
        <fullName evidence="2">YTH domain-containing protein</fullName>
    </submittedName>
</protein>
<evidence type="ECO:0000313" key="2">
    <source>
        <dbReference type="WBParaSite" id="HCON_00022970-00001"/>
    </source>
</evidence>
<evidence type="ECO:0000313" key="1">
    <source>
        <dbReference type="Proteomes" id="UP000025227"/>
    </source>
</evidence>